<keyword evidence="3" id="KW-0687">Ribonucleoprotein</keyword>
<proteinExistence type="inferred from homology"/>
<dbReference type="InterPro" id="IPR039744">
    <property type="entry name" value="RIbosomal_uS14_euk_arc"/>
</dbReference>
<evidence type="ECO:0000313" key="4">
    <source>
        <dbReference type="EMBL" id="KAL2343420.1"/>
    </source>
</evidence>
<evidence type="ECO:0000313" key="5">
    <source>
        <dbReference type="Proteomes" id="UP001603857"/>
    </source>
</evidence>
<evidence type="ECO:0000256" key="3">
    <source>
        <dbReference type="ARBA" id="ARBA00023274"/>
    </source>
</evidence>
<dbReference type="InterPro" id="IPR043140">
    <property type="entry name" value="Ribosomal_uS14_sf"/>
</dbReference>
<dbReference type="InterPro" id="IPR001209">
    <property type="entry name" value="Ribosomal_uS14"/>
</dbReference>
<sequence>MGHTNIWNFHPENYGLGSHTCHVCGNPHGLTRKDNLICSRQCFHSNAKEIGFIKYH</sequence>
<name>A0ABD1N5T5_9FABA</name>
<comment type="caution">
    <text evidence="4">The sequence shown here is derived from an EMBL/GenBank/DDBJ whole genome shotgun (WGS) entry which is preliminary data.</text>
</comment>
<dbReference type="PANTHER" id="PTHR12010">
    <property type="entry name" value="40S RIBOSOMAL PROTEIN S29"/>
    <property type="match status" value="1"/>
</dbReference>
<dbReference type="PANTHER" id="PTHR12010:SF22">
    <property type="entry name" value="SMALL RIBOSOMAL SUBUNIT PROTEIN US14Z_US14Y_US14X"/>
    <property type="match status" value="1"/>
</dbReference>
<gene>
    <name evidence="4" type="ORF">Fmac_004705</name>
</gene>
<dbReference type="Proteomes" id="UP001603857">
    <property type="component" value="Unassembled WGS sequence"/>
</dbReference>
<organism evidence="4 5">
    <name type="scientific">Flemingia macrophylla</name>
    <dbReference type="NCBI Taxonomy" id="520843"/>
    <lineage>
        <taxon>Eukaryota</taxon>
        <taxon>Viridiplantae</taxon>
        <taxon>Streptophyta</taxon>
        <taxon>Embryophyta</taxon>
        <taxon>Tracheophyta</taxon>
        <taxon>Spermatophyta</taxon>
        <taxon>Magnoliopsida</taxon>
        <taxon>eudicotyledons</taxon>
        <taxon>Gunneridae</taxon>
        <taxon>Pentapetalae</taxon>
        <taxon>rosids</taxon>
        <taxon>fabids</taxon>
        <taxon>Fabales</taxon>
        <taxon>Fabaceae</taxon>
        <taxon>Papilionoideae</taxon>
        <taxon>50 kb inversion clade</taxon>
        <taxon>NPAAA clade</taxon>
        <taxon>indigoferoid/millettioid clade</taxon>
        <taxon>Phaseoleae</taxon>
        <taxon>Flemingia</taxon>
    </lineage>
</organism>
<dbReference type="GO" id="GO:1990904">
    <property type="term" value="C:ribonucleoprotein complex"/>
    <property type="evidence" value="ECO:0007669"/>
    <property type="project" value="UniProtKB-KW"/>
</dbReference>
<evidence type="ECO:0000256" key="1">
    <source>
        <dbReference type="ARBA" id="ARBA00009083"/>
    </source>
</evidence>
<reference evidence="4 5" key="1">
    <citation type="submission" date="2024-08" db="EMBL/GenBank/DDBJ databases">
        <title>Insights into the chromosomal genome structure of Flemingia macrophylla.</title>
        <authorList>
            <person name="Ding Y."/>
            <person name="Zhao Y."/>
            <person name="Bi W."/>
            <person name="Wu M."/>
            <person name="Zhao G."/>
            <person name="Gong Y."/>
            <person name="Li W."/>
            <person name="Zhang P."/>
        </authorList>
    </citation>
    <scope>NUCLEOTIDE SEQUENCE [LARGE SCALE GENOMIC DNA]</scope>
    <source>
        <strain evidence="4">DYQJB</strain>
        <tissue evidence="4">Leaf</tissue>
    </source>
</reference>
<accession>A0ABD1N5T5</accession>
<protein>
    <submittedName>
        <fullName evidence="4">Uncharacterized protein</fullName>
    </submittedName>
</protein>
<dbReference type="Gene3D" id="4.10.830.10">
    <property type="entry name" value="30s Ribosomal Protein S14, Chain N"/>
    <property type="match status" value="1"/>
</dbReference>
<dbReference type="Pfam" id="PF00253">
    <property type="entry name" value="Ribosomal_S14"/>
    <property type="match status" value="1"/>
</dbReference>
<evidence type="ECO:0000256" key="2">
    <source>
        <dbReference type="ARBA" id="ARBA00022980"/>
    </source>
</evidence>
<dbReference type="GO" id="GO:0005840">
    <property type="term" value="C:ribosome"/>
    <property type="evidence" value="ECO:0007669"/>
    <property type="project" value="UniProtKB-KW"/>
</dbReference>
<dbReference type="FunFam" id="4.10.830.10:FF:000002">
    <property type="entry name" value="40S ribosomal protein S29"/>
    <property type="match status" value="1"/>
</dbReference>
<keyword evidence="5" id="KW-1185">Reference proteome</keyword>
<keyword evidence="2" id="KW-0689">Ribosomal protein</keyword>
<dbReference type="AlphaFoldDB" id="A0ABD1N5T5"/>
<comment type="similarity">
    <text evidence="1">Belongs to the universal ribosomal protein uS14 family.</text>
</comment>
<dbReference type="EMBL" id="JBGMDY010000002">
    <property type="protein sequence ID" value="KAL2343420.1"/>
    <property type="molecule type" value="Genomic_DNA"/>
</dbReference>